<sequence length="66" mass="7127">MMITVNGREREVAPGTSVGALLETLNMEIARVAVEFNRAILPRDRLSATLLQEGDTLEIVQFVGGG</sequence>
<dbReference type="CDD" id="cd00565">
    <property type="entry name" value="Ubl_ThiS"/>
    <property type="match status" value="1"/>
</dbReference>
<proteinExistence type="predicted"/>
<organism evidence="1 2">
    <name type="scientific">Desulfuromonas soudanensis</name>
    <dbReference type="NCBI Taxonomy" id="1603606"/>
    <lineage>
        <taxon>Bacteria</taxon>
        <taxon>Pseudomonadati</taxon>
        <taxon>Thermodesulfobacteriota</taxon>
        <taxon>Desulfuromonadia</taxon>
        <taxon>Desulfuromonadales</taxon>
        <taxon>Desulfuromonadaceae</taxon>
        <taxon>Desulfuromonas</taxon>
    </lineage>
</organism>
<dbReference type="Pfam" id="PF02597">
    <property type="entry name" value="ThiS"/>
    <property type="match status" value="1"/>
</dbReference>
<dbReference type="KEGG" id="des:DSOUD_2999"/>
<dbReference type="OrthoDB" id="197113at2"/>
<dbReference type="InterPro" id="IPR012675">
    <property type="entry name" value="Beta-grasp_dom_sf"/>
</dbReference>
<evidence type="ECO:0000313" key="1">
    <source>
        <dbReference type="EMBL" id="ALC17725.1"/>
    </source>
</evidence>
<dbReference type="RefSeq" id="WP_082351302.1">
    <property type="nucleotide sequence ID" value="NZ_CP010802.1"/>
</dbReference>
<accession>A0A0M4DJV0</accession>
<dbReference type="PATRIC" id="fig|1603606.3.peg.3232"/>
<dbReference type="PANTHER" id="PTHR34472:SF1">
    <property type="entry name" value="SULFUR CARRIER PROTEIN THIS"/>
    <property type="match status" value="1"/>
</dbReference>
<reference evidence="1 2" key="1">
    <citation type="submission" date="2015-07" db="EMBL/GenBank/DDBJ databases">
        <title>Isolation and Genomic Characterization of a Novel Halophilic Metal-Reducing Deltaproteobacterium from the Deep Subsurface.</title>
        <authorList>
            <person name="Badalamenti J.P."/>
            <person name="Summers Z.M."/>
            <person name="Gralnick J.A."/>
            <person name="Bond D.R."/>
        </authorList>
    </citation>
    <scope>NUCLEOTIDE SEQUENCE [LARGE SCALE GENOMIC DNA]</scope>
    <source>
        <strain evidence="1 2">WTL</strain>
    </source>
</reference>
<dbReference type="NCBIfam" id="TIGR01683">
    <property type="entry name" value="thiS"/>
    <property type="match status" value="1"/>
</dbReference>
<dbReference type="EMBL" id="CP010802">
    <property type="protein sequence ID" value="ALC17725.1"/>
    <property type="molecule type" value="Genomic_DNA"/>
</dbReference>
<dbReference type="InterPro" id="IPR003749">
    <property type="entry name" value="ThiS/MoaD-like"/>
</dbReference>
<dbReference type="AlphaFoldDB" id="A0A0M4DJV0"/>
<dbReference type="Proteomes" id="UP000057158">
    <property type="component" value="Chromosome"/>
</dbReference>
<dbReference type="PANTHER" id="PTHR34472">
    <property type="entry name" value="SULFUR CARRIER PROTEIN THIS"/>
    <property type="match status" value="1"/>
</dbReference>
<dbReference type="STRING" id="1603606.DSOUD_2999"/>
<dbReference type="InterPro" id="IPR010035">
    <property type="entry name" value="Thi_S"/>
</dbReference>
<dbReference type="SUPFAM" id="SSF54285">
    <property type="entry name" value="MoaD/ThiS"/>
    <property type="match status" value="1"/>
</dbReference>
<gene>
    <name evidence="1" type="primary">thiS</name>
    <name evidence="1" type="ORF">DSOUD_2999</name>
</gene>
<dbReference type="InterPro" id="IPR016155">
    <property type="entry name" value="Mopterin_synth/thiamin_S_b"/>
</dbReference>
<keyword evidence="2" id="KW-1185">Reference proteome</keyword>
<dbReference type="Gene3D" id="3.10.20.30">
    <property type="match status" value="1"/>
</dbReference>
<evidence type="ECO:0000313" key="2">
    <source>
        <dbReference type="Proteomes" id="UP000057158"/>
    </source>
</evidence>
<name>A0A0M4DJV0_9BACT</name>
<protein>
    <submittedName>
        <fullName evidence="1">Thiamine biosynthesis protein ThiS</fullName>
    </submittedName>
</protein>